<evidence type="ECO:0000313" key="12">
    <source>
        <dbReference type="Proteomes" id="UP001158576"/>
    </source>
</evidence>
<comment type="similarity">
    <text evidence="2">Belongs to the peptidase C1 family.</text>
</comment>
<evidence type="ECO:0000256" key="8">
    <source>
        <dbReference type="ARBA" id="ARBA00022807"/>
    </source>
</evidence>
<keyword evidence="7" id="KW-0378">Hydrolase</keyword>
<dbReference type="PROSITE" id="PS00639">
    <property type="entry name" value="THIOL_PROTEASE_HIS"/>
    <property type="match status" value="1"/>
</dbReference>
<sequence length="356" mass="38649">MKLGGVLIGAASANFNPLNWVEDVAKRVEKLVGNLEHENFDDIISKVNSANLSWKAGTNFNSNYKPESVAGLCGTILGDDRLPVNHLLNDLDLELPANFDSREAWPDCPSIGEVRDQGSCGSCWAFGASEAISDRTCIHSNAGFTADLSSEDLLSCCGYVCGNGCNGGFPQAAWEYWVQNGLVTGGLYHGEGCQPYVIEPCEHHTEGDRPPCTGEEGTTPKCSHKCVDGYTGNFAQDKHYGSVAYRIPANEKAIMHEIYKNGPVEGAFIVYEDFPTYKSGVYSHHTGEALGGHAIRVLGWGEENGEKYWLCGNSWNTDWGDNGFFKIKRGVNECGIESEMVGGIPASESAWNPMLL</sequence>
<reference evidence="11 12" key="1">
    <citation type="submission" date="2021-04" db="EMBL/GenBank/DDBJ databases">
        <authorList>
            <person name="Bliznina A."/>
        </authorList>
    </citation>
    <scope>NUCLEOTIDE SEQUENCE [LARGE SCALE GENOMIC DNA]</scope>
</reference>
<dbReference type="EC" id="3.4.22.1" evidence="3"/>
<dbReference type="PROSITE" id="PS00139">
    <property type="entry name" value="THIOL_PROTEASE_CYS"/>
    <property type="match status" value="1"/>
</dbReference>
<keyword evidence="9" id="KW-1015">Disulfide bond</keyword>
<evidence type="ECO:0000256" key="9">
    <source>
        <dbReference type="ARBA" id="ARBA00023157"/>
    </source>
</evidence>
<dbReference type="InterPro" id="IPR000668">
    <property type="entry name" value="Peptidase_C1A_C"/>
</dbReference>
<name>A0ABN7SCA1_OIKDI</name>
<dbReference type="InterPro" id="IPR025661">
    <property type="entry name" value="Pept_asp_AS"/>
</dbReference>
<dbReference type="SUPFAM" id="SSF54001">
    <property type="entry name" value="Cysteine proteinases"/>
    <property type="match status" value="1"/>
</dbReference>
<dbReference type="CDD" id="cd02620">
    <property type="entry name" value="Peptidase_C1A_CathepsinB"/>
    <property type="match status" value="1"/>
</dbReference>
<evidence type="ECO:0000313" key="11">
    <source>
        <dbReference type="EMBL" id="CAG5096552.1"/>
    </source>
</evidence>
<dbReference type="Pfam" id="PF00112">
    <property type="entry name" value="Peptidase_C1"/>
    <property type="match status" value="1"/>
</dbReference>
<evidence type="ECO:0000256" key="4">
    <source>
        <dbReference type="ARBA" id="ARBA00015559"/>
    </source>
</evidence>
<keyword evidence="5" id="KW-0645">Protease</keyword>
<dbReference type="Pfam" id="PF08127">
    <property type="entry name" value="Propeptide_C1"/>
    <property type="match status" value="1"/>
</dbReference>
<keyword evidence="12" id="KW-1185">Reference proteome</keyword>
<dbReference type="SMART" id="SM00645">
    <property type="entry name" value="Pept_C1"/>
    <property type="match status" value="1"/>
</dbReference>
<evidence type="ECO:0000256" key="6">
    <source>
        <dbReference type="ARBA" id="ARBA00022729"/>
    </source>
</evidence>
<dbReference type="InterPro" id="IPR000169">
    <property type="entry name" value="Pept_cys_AS"/>
</dbReference>
<accession>A0ABN7SCA1</accession>
<keyword evidence="8" id="KW-0788">Thiol protease</keyword>
<comment type="catalytic activity">
    <reaction evidence="1">
        <text>Hydrolysis of proteins with broad specificity for peptide bonds. Preferentially cleaves -Arg-Arg-|-Xaa bonds in small molecule substrates (thus differing from cathepsin L). In addition to being an endopeptidase, shows peptidyl-dipeptidase activity, liberating C-terminal dipeptides.</text>
        <dbReference type="EC" id="3.4.22.1"/>
    </reaction>
</comment>
<evidence type="ECO:0000256" key="7">
    <source>
        <dbReference type="ARBA" id="ARBA00022801"/>
    </source>
</evidence>
<keyword evidence="6" id="KW-0732">Signal</keyword>
<feature type="domain" description="Peptidase C1A papain C-terminal" evidence="10">
    <location>
        <begin position="95"/>
        <end position="344"/>
    </location>
</feature>
<dbReference type="InterPro" id="IPR038765">
    <property type="entry name" value="Papain-like_cys_pep_sf"/>
</dbReference>
<evidence type="ECO:0000259" key="10">
    <source>
        <dbReference type="SMART" id="SM00645"/>
    </source>
</evidence>
<evidence type="ECO:0000256" key="5">
    <source>
        <dbReference type="ARBA" id="ARBA00022670"/>
    </source>
</evidence>
<dbReference type="Gene3D" id="3.90.70.10">
    <property type="entry name" value="Cysteine proteinases"/>
    <property type="match status" value="1"/>
</dbReference>
<dbReference type="PANTHER" id="PTHR12411">
    <property type="entry name" value="CYSTEINE PROTEASE FAMILY C1-RELATED"/>
    <property type="match status" value="1"/>
</dbReference>
<evidence type="ECO:0000256" key="1">
    <source>
        <dbReference type="ARBA" id="ARBA00001754"/>
    </source>
</evidence>
<dbReference type="InterPro" id="IPR025660">
    <property type="entry name" value="Pept_his_AS"/>
</dbReference>
<dbReference type="Proteomes" id="UP001158576">
    <property type="component" value="Chromosome XSR"/>
</dbReference>
<dbReference type="PRINTS" id="PR00705">
    <property type="entry name" value="PAPAIN"/>
</dbReference>
<proteinExistence type="inferred from homology"/>
<dbReference type="PROSITE" id="PS00640">
    <property type="entry name" value="THIOL_PROTEASE_ASN"/>
    <property type="match status" value="1"/>
</dbReference>
<dbReference type="InterPro" id="IPR013128">
    <property type="entry name" value="Peptidase_C1A"/>
</dbReference>
<dbReference type="InterPro" id="IPR012599">
    <property type="entry name" value="Propeptide_C1A"/>
</dbReference>
<dbReference type="EMBL" id="OU015569">
    <property type="protein sequence ID" value="CAG5096552.1"/>
    <property type="molecule type" value="Genomic_DNA"/>
</dbReference>
<protein>
    <recommendedName>
        <fullName evidence="4">Cathepsin B</fullName>
        <ecNumber evidence="3">3.4.22.1</ecNumber>
    </recommendedName>
</protein>
<organism evidence="11 12">
    <name type="scientific">Oikopleura dioica</name>
    <name type="common">Tunicate</name>
    <dbReference type="NCBI Taxonomy" id="34765"/>
    <lineage>
        <taxon>Eukaryota</taxon>
        <taxon>Metazoa</taxon>
        <taxon>Chordata</taxon>
        <taxon>Tunicata</taxon>
        <taxon>Appendicularia</taxon>
        <taxon>Copelata</taxon>
        <taxon>Oikopleuridae</taxon>
        <taxon>Oikopleura</taxon>
    </lineage>
</organism>
<gene>
    <name evidence="11" type="ORF">OKIOD_LOCUS6231</name>
</gene>
<evidence type="ECO:0000256" key="3">
    <source>
        <dbReference type="ARBA" id="ARBA00012537"/>
    </source>
</evidence>
<evidence type="ECO:0000256" key="2">
    <source>
        <dbReference type="ARBA" id="ARBA00008455"/>
    </source>
</evidence>